<feature type="compositionally biased region" description="Basic and acidic residues" evidence="18">
    <location>
        <begin position="70"/>
        <end position="83"/>
    </location>
</feature>
<dbReference type="InterPro" id="IPR014756">
    <property type="entry name" value="Ig_E-set"/>
</dbReference>
<feature type="region of interest" description="Disordered" evidence="18">
    <location>
        <begin position="515"/>
        <end position="541"/>
    </location>
</feature>
<evidence type="ECO:0000256" key="18">
    <source>
        <dbReference type="SAM" id="MobiDB-lite"/>
    </source>
</evidence>
<dbReference type="InterPro" id="IPR012137">
    <property type="entry name" value="Nitr_rd_NADH"/>
</dbReference>
<dbReference type="PRINTS" id="PR00406">
    <property type="entry name" value="CYTB5RDTASE"/>
</dbReference>
<dbReference type="PIRSF" id="PIRSF000233">
    <property type="entry name" value="Nitr_rd_NADH"/>
    <property type="match status" value="1"/>
</dbReference>
<evidence type="ECO:0000256" key="7">
    <source>
        <dbReference type="ARBA" id="ARBA00022617"/>
    </source>
</evidence>
<comment type="cofactor">
    <cofactor evidence="1">
        <name>heme</name>
        <dbReference type="ChEBI" id="CHEBI:30413"/>
    </cofactor>
</comment>
<dbReference type="SUPFAM" id="SSF55856">
    <property type="entry name" value="Cytochrome b5-like heme/steroid binding domain"/>
    <property type="match status" value="1"/>
</dbReference>
<dbReference type="OrthoDB" id="432685at2759"/>
<proteinExistence type="inferred from homology"/>
<evidence type="ECO:0000256" key="17">
    <source>
        <dbReference type="PIRSR" id="PIRSR000233-1"/>
    </source>
</evidence>
<dbReference type="GO" id="GO:0006809">
    <property type="term" value="P:nitric oxide biosynthetic process"/>
    <property type="evidence" value="ECO:0007669"/>
    <property type="project" value="InterPro"/>
</dbReference>
<dbReference type="InterPro" id="IPR017938">
    <property type="entry name" value="Riboflavin_synthase-like_b-brl"/>
</dbReference>
<dbReference type="Gene3D" id="3.40.50.80">
    <property type="entry name" value="Nucleotide-binding domain of ferredoxin-NADP reductase (FNR) module"/>
    <property type="match status" value="1"/>
</dbReference>
<dbReference type="InterPro" id="IPR022407">
    <property type="entry name" value="OxRdtase_Mopterin_BS"/>
</dbReference>
<dbReference type="Gene3D" id="3.90.420.10">
    <property type="entry name" value="Oxidoreductase, molybdopterin-binding domain"/>
    <property type="match status" value="1"/>
</dbReference>
<keyword evidence="7" id="KW-0349">Heme</keyword>
<dbReference type="PROSITE" id="PS51384">
    <property type="entry name" value="FAD_FR"/>
    <property type="match status" value="1"/>
</dbReference>
<dbReference type="InterPro" id="IPR000572">
    <property type="entry name" value="OxRdtase_Mopterin-bd_dom"/>
</dbReference>
<dbReference type="GO" id="GO:0030151">
    <property type="term" value="F:molybdenum ion binding"/>
    <property type="evidence" value="ECO:0007669"/>
    <property type="project" value="InterPro"/>
</dbReference>
<evidence type="ECO:0000256" key="8">
    <source>
        <dbReference type="ARBA" id="ARBA00022630"/>
    </source>
</evidence>
<evidence type="ECO:0000256" key="10">
    <source>
        <dbReference type="ARBA" id="ARBA00022827"/>
    </source>
</evidence>
<evidence type="ECO:0000256" key="6">
    <source>
        <dbReference type="ARBA" id="ARBA00022505"/>
    </source>
</evidence>
<dbReference type="GO" id="GO:0008482">
    <property type="term" value="F:sulfite oxidase activity"/>
    <property type="evidence" value="ECO:0007669"/>
    <property type="project" value="TreeGrafter"/>
</dbReference>
<keyword evidence="12" id="KW-0408">Iron</keyword>
<sequence>MSVDELRDSSSSSGSSSSVSTPPTSLSSSPVPCEPSLPSPFTPATVEGEDRQCPPLPEGFPAVPLNDTPSRVDENDSRTPDNWVKRHPELQRLTGKHPFNCEARLAPLFEAGFITPAHLHVVRNHGAVPLVDAQRAQEWRIRVHGLVEREVSFSLDDLKTLFPVVTFPVTICCAGNRRREQNMFRKTLGFSWGSAGVSTSLWTGVYLADVLDYVNPHRRSAKHVIFEGADDLPKGPYGTSQLLSKARNKENGMLIAWAMNGLPLEPDHGFPVRVVIPGQIGGRMVKWLTRIEVSAQESQHFLHFKDNKVLPTEVTPERARVEDHWWYDPRYIITELNVNSVVAKPDHNEVIQIPTSASDNEVYNIRGFAYAGGGRRVGRVEISLDDGENFELADIDYPEDLFRHVVHDDPVYGTIDLTERDTCFCWCFWSFSVPLSKLANTKVISLRAMDEGMNTQPRDMYPNATGMLNNWWFRVAVLRSDSENGIELRFEHPAPIETTGGWMERIQKEGQNVIKPSFSDHSDSSSTPSATSSQPPAPVKEVRMTKPGISRQITAEELKAQNSQKPWFVVNGEVYDGTGYLKDHPGGADSILLVAGDDATDDFMNIHSVDAKEKLAEYHIGTLAASLTPSPMPAPPDISAYPSTTPFLSPKTWKPITLTSMERVNHDSVLYHFSFPSAEQPLGLPVGQHVFVRLKRKDTGETVQRAYTPVSRAGARGGIEFLIKLYLPCTNFPLGGKMTTGFNQLEVGDAIEMKGPLGSFVWQGAGTAVWKGVPRRVKHIGLICGGSGITPILQVMRAVMSDTSDTETTLSLINANKTELDILCRAELDSHLASSSRLKIHYVLSTVPEGWLHSQGRVSDVLLREHMPQPSDDALVLVCGPEGMISGVVKPGLTKLGWDIEKSLVVF</sequence>
<comment type="subunit">
    <text evidence="5">Homodimer.</text>
</comment>
<reference evidence="21 22" key="1">
    <citation type="submission" date="2018-11" db="EMBL/GenBank/DDBJ databases">
        <title>Genome assembly of Steccherinum ochraceum LE-BIN_3174, the white-rot fungus of the Steccherinaceae family (The Residual Polyporoid clade, Polyporales, Basidiomycota).</title>
        <authorList>
            <person name="Fedorova T.V."/>
            <person name="Glazunova O.A."/>
            <person name="Landesman E.O."/>
            <person name="Moiseenko K.V."/>
            <person name="Psurtseva N.V."/>
            <person name="Savinova O.S."/>
            <person name="Shakhova N.V."/>
            <person name="Tyazhelova T.V."/>
            <person name="Vasina D.V."/>
        </authorList>
    </citation>
    <scope>NUCLEOTIDE SEQUENCE [LARGE SCALE GENOMIC DNA]</scope>
    <source>
        <strain evidence="21 22">LE-BIN_3174</strain>
    </source>
</reference>
<feature type="binding site" evidence="17">
    <location>
        <position position="173"/>
    </location>
    <ligand>
        <name>Mo-molybdopterin</name>
        <dbReference type="ChEBI" id="CHEBI:71302"/>
    </ligand>
    <ligandPart>
        <name>Mo</name>
        <dbReference type="ChEBI" id="CHEBI:28685"/>
    </ligandPart>
</feature>
<feature type="domain" description="Cytochrome b5 heme-binding" evidence="19">
    <location>
        <begin position="550"/>
        <end position="624"/>
    </location>
</feature>
<evidence type="ECO:0000256" key="5">
    <source>
        <dbReference type="ARBA" id="ARBA00011738"/>
    </source>
</evidence>
<dbReference type="Pfam" id="PF00173">
    <property type="entry name" value="Cyt-b5"/>
    <property type="match status" value="1"/>
</dbReference>
<comment type="catalytic activity">
    <reaction evidence="15">
        <text>nitrite + NADP(+) + H2O = nitrate + NADPH + H(+)</text>
        <dbReference type="Rhea" id="RHEA:19061"/>
        <dbReference type="ChEBI" id="CHEBI:15377"/>
        <dbReference type="ChEBI" id="CHEBI:15378"/>
        <dbReference type="ChEBI" id="CHEBI:16301"/>
        <dbReference type="ChEBI" id="CHEBI:17632"/>
        <dbReference type="ChEBI" id="CHEBI:57783"/>
        <dbReference type="ChEBI" id="CHEBI:58349"/>
        <dbReference type="EC" id="1.7.1.3"/>
    </reaction>
</comment>
<feature type="domain" description="FAD-binding FR-type" evidence="20">
    <location>
        <begin position="651"/>
        <end position="763"/>
    </location>
</feature>
<evidence type="ECO:0000256" key="3">
    <source>
        <dbReference type="ARBA" id="ARBA00003838"/>
    </source>
</evidence>
<evidence type="ECO:0000259" key="19">
    <source>
        <dbReference type="PROSITE" id="PS50255"/>
    </source>
</evidence>
<dbReference type="AlphaFoldDB" id="A0A4R0R7J6"/>
<dbReference type="InterPro" id="IPR001199">
    <property type="entry name" value="Cyt_B5-like_heme/steroid-bd"/>
</dbReference>
<keyword evidence="9 17" id="KW-0479">Metal-binding</keyword>
<protein>
    <recommendedName>
        <fullName evidence="16">Nitrate reductase</fullName>
    </recommendedName>
</protein>
<comment type="cofactor">
    <cofactor evidence="2">
        <name>FAD</name>
        <dbReference type="ChEBI" id="CHEBI:57692"/>
    </cofactor>
</comment>
<evidence type="ECO:0000256" key="12">
    <source>
        <dbReference type="ARBA" id="ARBA00023004"/>
    </source>
</evidence>
<dbReference type="Pfam" id="PF00970">
    <property type="entry name" value="FAD_binding_6"/>
    <property type="match status" value="1"/>
</dbReference>
<dbReference type="Pfam" id="PF00174">
    <property type="entry name" value="Oxidored_molyb"/>
    <property type="match status" value="1"/>
</dbReference>
<evidence type="ECO:0000256" key="11">
    <source>
        <dbReference type="ARBA" id="ARBA00023002"/>
    </source>
</evidence>
<keyword evidence="14" id="KW-1015">Disulfide bond</keyword>
<dbReference type="PROSITE" id="PS50255">
    <property type="entry name" value="CYTOCHROME_B5_2"/>
    <property type="match status" value="1"/>
</dbReference>
<feature type="compositionally biased region" description="Pro residues" evidence="18">
    <location>
        <begin position="32"/>
        <end position="41"/>
    </location>
</feature>
<dbReference type="STRING" id="92696.A0A4R0R7J6"/>
<name>A0A4R0R7J6_9APHY</name>
<dbReference type="GO" id="GO:0050464">
    <property type="term" value="F:nitrate reductase (NADPH) activity"/>
    <property type="evidence" value="ECO:0007669"/>
    <property type="project" value="UniProtKB-EC"/>
</dbReference>
<evidence type="ECO:0000256" key="14">
    <source>
        <dbReference type="ARBA" id="ARBA00023157"/>
    </source>
</evidence>
<dbReference type="PROSITE" id="PS00191">
    <property type="entry name" value="CYTOCHROME_B5_1"/>
    <property type="match status" value="1"/>
</dbReference>
<evidence type="ECO:0000256" key="13">
    <source>
        <dbReference type="ARBA" id="ARBA00023063"/>
    </source>
</evidence>
<dbReference type="InterPro" id="IPR039261">
    <property type="entry name" value="FNR_nucleotide-bd"/>
</dbReference>
<accession>A0A4R0R7J6</accession>
<dbReference type="SUPFAM" id="SSF63380">
    <property type="entry name" value="Riboflavin synthase domain-like"/>
    <property type="match status" value="1"/>
</dbReference>
<evidence type="ECO:0000256" key="2">
    <source>
        <dbReference type="ARBA" id="ARBA00001974"/>
    </source>
</evidence>
<keyword evidence="10" id="KW-0274">FAD</keyword>
<dbReference type="CDD" id="cd06183">
    <property type="entry name" value="cyt_b5_reduct_like"/>
    <property type="match status" value="1"/>
</dbReference>
<evidence type="ECO:0000313" key="22">
    <source>
        <dbReference type="Proteomes" id="UP000292702"/>
    </source>
</evidence>
<dbReference type="SUPFAM" id="SSF81296">
    <property type="entry name" value="E set domains"/>
    <property type="match status" value="1"/>
</dbReference>
<dbReference type="InterPro" id="IPR001433">
    <property type="entry name" value="OxRdtase_FAD/NAD-bd"/>
</dbReference>
<dbReference type="FunFam" id="3.90.420.10:FF:000003">
    <property type="entry name" value="Nitrate reductase"/>
    <property type="match status" value="1"/>
</dbReference>
<dbReference type="GO" id="GO:0006790">
    <property type="term" value="P:sulfur compound metabolic process"/>
    <property type="evidence" value="ECO:0007669"/>
    <property type="project" value="TreeGrafter"/>
</dbReference>
<keyword evidence="11" id="KW-0560">Oxidoreductase</keyword>
<feature type="compositionally biased region" description="Low complexity" evidence="18">
    <location>
        <begin position="524"/>
        <end position="534"/>
    </location>
</feature>
<dbReference type="EMBL" id="RWJN01000370">
    <property type="protein sequence ID" value="TCD62456.1"/>
    <property type="molecule type" value="Genomic_DNA"/>
</dbReference>
<keyword evidence="6 17" id="KW-0500">Molybdenum</keyword>
<dbReference type="InterPro" id="IPR017927">
    <property type="entry name" value="FAD-bd_FR_type"/>
</dbReference>
<evidence type="ECO:0000313" key="21">
    <source>
        <dbReference type="EMBL" id="TCD62456.1"/>
    </source>
</evidence>
<keyword evidence="13 16" id="KW-0534">Nitrate assimilation</keyword>
<organism evidence="21 22">
    <name type="scientific">Steccherinum ochraceum</name>
    <dbReference type="NCBI Taxonomy" id="92696"/>
    <lineage>
        <taxon>Eukaryota</taxon>
        <taxon>Fungi</taxon>
        <taxon>Dikarya</taxon>
        <taxon>Basidiomycota</taxon>
        <taxon>Agaricomycotina</taxon>
        <taxon>Agaricomycetes</taxon>
        <taxon>Polyporales</taxon>
        <taxon>Steccherinaceae</taxon>
        <taxon>Steccherinum</taxon>
    </lineage>
</organism>
<dbReference type="InterPro" id="IPR005066">
    <property type="entry name" value="MoCF_OxRdtse_dimer"/>
</dbReference>
<dbReference type="SMART" id="SM01117">
    <property type="entry name" value="Cyt-b5"/>
    <property type="match status" value="1"/>
</dbReference>
<keyword evidence="8" id="KW-0285">Flavoprotein</keyword>
<comment type="caution">
    <text evidence="21">The sequence shown here is derived from an EMBL/GenBank/DDBJ whole genome shotgun (WGS) entry which is preliminary data.</text>
</comment>
<dbReference type="Pfam" id="PF03404">
    <property type="entry name" value="Mo-co_dimer"/>
    <property type="match status" value="1"/>
</dbReference>
<dbReference type="Proteomes" id="UP000292702">
    <property type="component" value="Unassembled WGS sequence"/>
</dbReference>
<dbReference type="Gene3D" id="2.40.30.10">
    <property type="entry name" value="Translation factors"/>
    <property type="match status" value="1"/>
</dbReference>
<dbReference type="SUPFAM" id="SSF56524">
    <property type="entry name" value="Oxidoreductase molybdopterin-binding domain"/>
    <property type="match status" value="1"/>
</dbReference>
<evidence type="ECO:0000256" key="15">
    <source>
        <dbReference type="ARBA" id="ARBA00049155"/>
    </source>
</evidence>
<comment type="similarity">
    <text evidence="4 16">Belongs to the nitrate reductase family.</text>
</comment>
<comment type="cofactor">
    <cofactor evidence="17">
        <name>Mo-molybdopterin</name>
        <dbReference type="ChEBI" id="CHEBI:71302"/>
    </cofactor>
    <text evidence="17">Binds 1 Mo-molybdopterin (Mo-MPT) cofactor per subunit.</text>
</comment>
<evidence type="ECO:0000256" key="4">
    <source>
        <dbReference type="ARBA" id="ARBA00006253"/>
    </source>
</evidence>
<dbReference type="PRINTS" id="PR00363">
    <property type="entry name" value="CYTOCHROMEB5"/>
</dbReference>
<keyword evidence="22" id="KW-1185">Reference proteome</keyword>
<dbReference type="PANTHER" id="PTHR19372:SF7">
    <property type="entry name" value="SULFITE OXIDASE, MITOCHONDRIAL"/>
    <property type="match status" value="1"/>
</dbReference>
<dbReference type="GO" id="GO:0042128">
    <property type="term" value="P:nitrate assimilation"/>
    <property type="evidence" value="ECO:0007669"/>
    <property type="project" value="UniProtKB-KW"/>
</dbReference>
<dbReference type="InterPro" id="IPR036374">
    <property type="entry name" value="OxRdtase_Mopterin-bd_sf"/>
</dbReference>
<dbReference type="Gene3D" id="2.60.40.650">
    <property type="match status" value="1"/>
</dbReference>
<dbReference type="InterPro" id="IPR036400">
    <property type="entry name" value="Cyt_B5-like_heme/steroid_sf"/>
</dbReference>
<feature type="compositionally biased region" description="Low complexity" evidence="18">
    <location>
        <begin position="9"/>
        <end position="31"/>
    </location>
</feature>
<dbReference type="GO" id="GO:0043546">
    <property type="term" value="F:molybdopterin cofactor binding"/>
    <property type="evidence" value="ECO:0007669"/>
    <property type="project" value="InterPro"/>
</dbReference>
<evidence type="ECO:0000256" key="9">
    <source>
        <dbReference type="ARBA" id="ARBA00022723"/>
    </source>
</evidence>
<dbReference type="Pfam" id="PF00175">
    <property type="entry name" value="NAD_binding_1"/>
    <property type="match status" value="1"/>
</dbReference>
<evidence type="ECO:0000256" key="1">
    <source>
        <dbReference type="ARBA" id="ARBA00001971"/>
    </source>
</evidence>
<gene>
    <name evidence="21" type="ORF">EIP91_006883</name>
</gene>
<dbReference type="PRINTS" id="PR00407">
    <property type="entry name" value="EUMOPTERIN"/>
</dbReference>
<dbReference type="SUPFAM" id="SSF52343">
    <property type="entry name" value="Ferredoxin reductase-like, C-terminal NADP-linked domain"/>
    <property type="match status" value="1"/>
</dbReference>
<feature type="region of interest" description="Disordered" evidence="18">
    <location>
        <begin position="1"/>
        <end position="83"/>
    </location>
</feature>
<dbReference type="PROSITE" id="PS00559">
    <property type="entry name" value="MOLYBDOPTERIN_EUK"/>
    <property type="match status" value="1"/>
</dbReference>
<comment type="function">
    <text evidence="3 16">Nitrate reductase is a key enzyme involved in the first step of nitrate assimilation in plants, fungi and bacteria.</text>
</comment>
<dbReference type="InterPro" id="IPR008335">
    <property type="entry name" value="Mopterin_OxRdtase_euk"/>
</dbReference>
<dbReference type="PANTHER" id="PTHR19372">
    <property type="entry name" value="SULFITE REDUCTASE"/>
    <property type="match status" value="1"/>
</dbReference>
<dbReference type="InterPro" id="IPR018506">
    <property type="entry name" value="Cyt_B5_heme-BS"/>
</dbReference>
<evidence type="ECO:0000259" key="20">
    <source>
        <dbReference type="PROSITE" id="PS51384"/>
    </source>
</evidence>
<dbReference type="InterPro" id="IPR008333">
    <property type="entry name" value="Cbr1-like_FAD-bd_dom"/>
</dbReference>
<evidence type="ECO:0000256" key="16">
    <source>
        <dbReference type="PIRNR" id="PIRNR000233"/>
    </source>
</evidence>
<dbReference type="GO" id="GO:0020037">
    <property type="term" value="F:heme binding"/>
    <property type="evidence" value="ECO:0007669"/>
    <property type="project" value="InterPro"/>
</dbReference>
<dbReference type="Gene3D" id="3.10.120.10">
    <property type="entry name" value="Cytochrome b5-like heme/steroid binding domain"/>
    <property type="match status" value="1"/>
</dbReference>